<evidence type="ECO:0000259" key="5">
    <source>
        <dbReference type="PROSITE" id="PS50132"/>
    </source>
</evidence>
<protein>
    <recommendedName>
        <fullName evidence="5">RGS domain-containing protein</fullName>
    </recommendedName>
</protein>
<evidence type="ECO:0000313" key="7">
    <source>
        <dbReference type="Proteomes" id="UP000266841"/>
    </source>
</evidence>
<dbReference type="Gene3D" id="1.10.167.10">
    <property type="entry name" value="Regulator of G-protein Signalling 4, domain 2"/>
    <property type="match status" value="1"/>
</dbReference>
<feature type="non-terminal residue" evidence="6">
    <location>
        <position position="365"/>
    </location>
</feature>
<dbReference type="AlphaFoldDB" id="K0S3M6"/>
<feature type="compositionally biased region" description="Acidic residues" evidence="4">
    <location>
        <begin position="301"/>
        <end position="313"/>
    </location>
</feature>
<dbReference type="GO" id="GO:0008270">
    <property type="term" value="F:zinc ion binding"/>
    <property type="evidence" value="ECO:0007669"/>
    <property type="project" value="UniProtKB-KW"/>
</dbReference>
<dbReference type="SMART" id="SM00249">
    <property type="entry name" value="PHD"/>
    <property type="match status" value="1"/>
</dbReference>
<organism evidence="6 7">
    <name type="scientific">Thalassiosira oceanica</name>
    <name type="common">Marine diatom</name>
    <dbReference type="NCBI Taxonomy" id="159749"/>
    <lineage>
        <taxon>Eukaryota</taxon>
        <taxon>Sar</taxon>
        <taxon>Stramenopiles</taxon>
        <taxon>Ochrophyta</taxon>
        <taxon>Bacillariophyta</taxon>
        <taxon>Coscinodiscophyceae</taxon>
        <taxon>Thalassiosirophycidae</taxon>
        <taxon>Thalassiosirales</taxon>
        <taxon>Thalassiosiraceae</taxon>
        <taxon>Thalassiosira</taxon>
    </lineage>
</organism>
<feature type="domain" description="RGS" evidence="5">
    <location>
        <begin position="72"/>
        <end position="197"/>
    </location>
</feature>
<dbReference type="OrthoDB" id="48993at2759"/>
<evidence type="ECO:0000256" key="2">
    <source>
        <dbReference type="ARBA" id="ARBA00022771"/>
    </source>
</evidence>
<accession>K0S3M6</accession>
<proteinExistence type="predicted"/>
<dbReference type="InterPro" id="IPR019787">
    <property type="entry name" value="Znf_PHD-finger"/>
</dbReference>
<evidence type="ECO:0000313" key="6">
    <source>
        <dbReference type="EMBL" id="EJK55576.1"/>
    </source>
</evidence>
<keyword evidence="7" id="KW-1185">Reference proteome</keyword>
<sequence>MVIEGKCDICMKKDGDFGNNMQKCASCGLLVHELCYGLPPTSSKDEAFVCRACKAVGQEVEVNDPSIIGGIRLKHIFSRKEFIPHFRSYLKVEDPDDEHSHVDMLDFSLAIEDFLERTSEGDMFKELFGLSGEVNSLFQTYCAVDGPKRVLLEGSWSARWREIMARIGEQLGDEDEELHSSIFNPAKALIHAYMEKELIDDRFYKSDQFGKMMALTRKKVRQVDRPTSCVLCSVSSGTHAMHPLYDVYGPHGRQYLIPGTRTGGMKKEPKLAWVHTLCSMFISAQKQFVYGCDEKGHWEGDESDEESDDDDDEIPQKIEEESQTAAAQRLFTMNERMFLPAIRRMSSAVKSKDASEALNATNEVS</sequence>
<dbReference type="Gene3D" id="3.30.40.10">
    <property type="entry name" value="Zinc/RING finger domain, C3HC4 (zinc finger)"/>
    <property type="match status" value="1"/>
</dbReference>
<dbReference type="Proteomes" id="UP000266841">
    <property type="component" value="Unassembled WGS sequence"/>
</dbReference>
<dbReference type="InterPro" id="IPR011011">
    <property type="entry name" value="Znf_FYVE_PHD"/>
</dbReference>
<evidence type="ECO:0000256" key="3">
    <source>
        <dbReference type="ARBA" id="ARBA00022833"/>
    </source>
</evidence>
<keyword evidence="1" id="KW-0479">Metal-binding</keyword>
<dbReference type="InterPro" id="IPR036305">
    <property type="entry name" value="RGS_sf"/>
</dbReference>
<gene>
    <name evidence="6" type="ORF">THAOC_24684</name>
</gene>
<evidence type="ECO:0000256" key="1">
    <source>
        <dbReference type="ARBA" id="ARBA00022723"/>
    </source>
</evidence>
<evidence type="ECO:0000256" key="4">
    <source>
        <dbReference type="SAM" id="MobiDB-lite"/>
    </source>
</evidence>
<dbReference type="SUPFAM" id="SSF57903">
    <property type="entry name" value="FYVE/PHD zinc finger"/>
    <property type="match status" value="1"/>
</dbReference>
<dbReference type="Pfam" id="PF13831">
    <property type="entry name" value="PHD_2"/>
    <property type="match status" value="1"/>
</dbReference>
<dbReference type="InterPro" id="IPR016137">
    <property type="entry name" value="RGS"/>
</dbReference>
<dbReference type="eggNOG" id="ENOG502SS24">
    <property type="taxonomic scope" value="Eukaryota"/>
</dbReference>
<dbReference type="InterPro" id="IPR001965">
    <property type="entry name" value="Znf_PHD"/>
</dbReference>
<feature type="region of interest" description="Disordered" evidence="4">
    <location>
        <begin position="295"/>
        <end position="319"/>
    </location>
</feature>
<comment type="caution">
    <text evidence="6">The sequence shown here is derived from an EMBL/GenBank/DDBJ whole genome shotgun (WGS) entry which is preliminary data.</text>
</comment>
<dbReference type="EMBL" id="AGNL01033742">
    <property type="protein sequence ID" value="EJK55576.1"/>
    <property type="molecule type" value="Genomic_DNA"/>
</dbReference>
<dbReference type="SUPFAM" id="SSF48097">
    <property type="entry name" value="Regulator of G-protein signaling, RGS"/>
    <property type="match status" value="1"/>
</dbReference>
<dbReference type="InterPro" id="IPR044926">
    <property type="entry name" value="RGS_subdomain_2"/>
</dbReference>
<name>K0S3M6_THAOC</name>
<keyword evidence="3" id="KW-0862">Zinc</keyword>
<dbReference type="PROSITE" id="PS50132">
    <property type="entry name" value="RGS"/>
    <property type="match status" value="1"/>
</dbReference>
<dbReference type="Pfam" id="PF00615">
    <property type="entry name" value="RGS"/>
    <property type="match status" value="1"/>
</dbReference>
<dbReference type="InterPro" id="IPR013083">
    <property type="entry name" value="Znf_RING/FYVE/PHD"/>
</dbReference>
<reference evidence="6 7" key="1">
    <citation type="journal article" date="2012" name="Genome Biol.">
        <title>Genome and low-iron response of an oceanic diatom adapted to chronic iron limitation.</title>
        <authorList>
            <person name="Lommer M."/>
            <person name="Specht M."/>
            <person name="Roy A.S."/>
            <person name="Kraemer L."/>
            <person name="Andreson R."/>
            <person name="Gutowska M.A."/>
            <person name="Wolf J."/>
            <person name="Bergner S.V."/>
            <person name="Schilhabel M.B."/>
            <person name="Klostermeier U.C."/>
            <person name="Beiko R.G."/>
            <person name="Rosenstiel P."/>
            <person name="Hippler M."/>
            <person name="Laroche J."/>
        </authorList>
    </citation>
    <scope>NUCLEOTIDE SEQUENCE [LARGE SCALE GENOMIC DNA]</scope>
    <source>
        <strain evidence="6 7">CCMP1005</strain>
    </source>
</reference>
<keyword evidence="2" id="KW-0863">Zinc-finger</keyword>